<comment type="caution">
    <text evidence="2">The sequence shown here is derived from an EMBL/GenBank/DDBJ whole genome shotgun (WGS) entry which is preliminary data.</text>
</comment>
<evidence type="ECO:0000256" key="1">
    <source>
        <dbReference type="SAM" id="MobiDB-lite"/>
    </source>
</evidence>
<feature type="region of interest" description="Disordered" evidence="1">
    <location>
        <begin position="87"/>
        <end position="113"/>
    </location>
</feature>
<evidence type="ECO:0000313" key="3">
    <source>
        <dbReference type="Proteomes" id="UP000053237"/>
    </source>
</evidence>
<name>A0A024G5H2_9STRA</name>
<sequence>MWNHSLFGNHIDLQQVKELQITGDAATEMKRDNASAVSEDIDAAFNEPTLLETKNMTSNIEQLDQNAEQGKEESGWLLSNDASYDSTTCAISSPRNPAPAEHKSPTETESNGKKAYEATADDLCNQIAEEELDTSQELRIAETLQMYTRAEIMMKIEWAKQALKARKQFLLNTPRSKSSIVFSAR</sequence>
<gene>
    <name evidence="2" type="ORF">BN9_027850</name>
</gene>
<dbReference type="InParanoid" id="A0A024G5H2"/>
<proteinExistence type="predicted"/>
<dbReference type="AlphaFoldDB" id="A0A024G5H2"/>
<dbReference type="EMBL" id="CAIX01000028">
    <property type="protein sequence ID" value="CCI42001.1"/>
    <property type="molecule type" value="Genomic_DNA"/>
</dbReference>
<dbReference type="Proteomes" id="UP000053237">
    <property type="component" value="Unassembled WGS sequence"/>
</dbReference>
<keyword evidence="3" id="KW-1185">Reference proteome</keyword>
<accession>A0A024G5H2</accession>
<protein>
    <submittedName>
        <fullName evidence="2">Uncharacterized protein</fullName>
    </submittedName>
</protein>
<evidence type="ECO:0000313" key="2">
    <source>
        <dbReference type="EMBL" id="CCI42001.1"/>
    </source>
</evidence>
<organism evidence="2 3">
    <name type="scientific">Albugo candida</name>
    <dbReference type="NCBI Taxonomy" id="65357"/>
    <lineage>
        <taxon>Eukaryota</taxon>
        <taxon>Sar</taxon>
        <taxon>Stramenopiles</taxon>
        <taxon>Oomycota</taxon>
        <taxon>Peronosporomycetes</taxon>
        <taxon>Albuginales</taxon>
        <taxon>Albuginaceae</taxon>
        <taxon>Albugo</taxon>
    </lineage>
</organism>
<feature type="compositionally biased region" description="Basic and acidic residues" evidence="1">
    <location>
        <begin position="100"/>
        <end position="113"/>
    </location>
</feature>
<reference evidence="2 3" key="1">
    <citation type="submission" date="2012-05" db="EMBL/GenBank/DDBJ databases">
        <title>Recombination and specialization in a pathogen metapopulation.</title>
        <authorList>
            <person name="Gardiner A."/>
            <person name="Kemen E."/>
            <person name="Schultz-Larsen T."/>
            <person name="MacLean D."/>
            <person name="Van Oosterhout C."/>
            <person name="Jones J.D.G."/>
        </authorList>
    </citation>
    <scope>NUCLEOTIDE SEQUENCE [LARGE SCALE GENOMIC DNA]</scope>
    <source>
        <strain evidence="2 3">Ac Nc2</strain>
    </source>
</reference>